<sequence>MSINGIPAQRGGQPLRCPTCGTRLIEVERAEVLIDACPDCRGVWLDRGELDKILVRERQLAGGDPDEDFLREVEGRRNAPAAPAAPYAGAPPSGRKPSEREAAELLARKALDVYKSGKSSKSGKKRKKGLFEQLMDF</sequence>
<feature type="region of interest" description="Disordered" evidence="1">
    <location>
        <begin position="115"/>
        <end position="137"/>
    </location>
</feature>
<accession>A0ABU4HUG2</accession>
<organism evidence="3 4">
    <name type="scientific">Conexibacter stalactiti</name>
    <dbReference type="NCBI Taxonomy" id="1940611"/>
    <lineage>
        <taxon>Bacteria</taxon>
        <taxon>Bacillati</taxon>
        <taxon>Actinomycetota</taxon>
        <taxon>Thermoleophilia</taxon>
        <taxon>Solirubrobacterales</taxon>
        <taxon>Conexibacteraceae</taxon>
        <taxon>Conexibacter</taxon>
    </lineage>
</organism>
<evidence type="ECO:0000259" key="2">
    <source>
        <dbReference type="Pfam" id="PF13453"/>
    </source>
</evidence>
<dbReference type="EMBL" id="JAWSTH010000070">
    <property type="protein sequence ID" value="MDW5596965.1"/>
    <property type="molecule type" value="Genomic_DNA"/>
</dbReference>
<reference evidence="4" key="1">
    <citation type="submission" date="2023-07" db="EMBL/GenBank/DDBJ databases">
        <title>Conexibacter stalactiti sp. nov., isolated from stalactites in a lava cave and emended description of the genus Conexibacter.</title>
        <authorList>
            <person name="Lee S.D."/>
        </authorList>
    </citation>
    <scope>NUCLEOTIDE SEQUENCE [LARGE SCALE GENOMIC DNA]</scope>
    <source>
        <strain evidence="4">KCTC 39840</strain>
    </source>
</reference>
<proteinExistence type="predicted"/>
<dbReference type="Pfam" id="PF13453">
    <property type="entry name" value="Zn_ribbon_TFIIB"/>
    <property type="match status" value="1"/>
</dbReference>
<dbReference type="RefSeq" id="WP_318599401.1">
    <property type="nucleotide sequence ID" value="NZ_JAWSTH010000070.1"/>
</dbReference>
<feature type="compositionally biased region" description="Basic and acidic residues" evidence="1">
    <location>
        <begin position="68"/>
        <end position="77"/>
    </location>
</feature>
<dbReference type="InterPro" id="IPR027392">
    <property type="entry name" value="TF_Znf"/>
</dbReference>
<gene>
    <name evidence="3" type="ORF">R7226_21640</name>
</gene>
<evidence type="ECO:0000313" key="3">
    <source>
        <dbReference type="EMBL" id="MDW5596965.1"/>
    </source>
</evidence>
<comment type="caution">
    <text evidence="3">The sequence shown here is derived from an EMBL/GenBank/DDBJ whole genome shotgun (WGS) entry which is preliminary data.</text>
</comment>
<name>A0ABU4HUG2_9ACTN</name>
<feature type="region of interest" description="Disordered" evidence="1">
    <location>
        <begin position="63"/>
        <end position="101"/>
    </location>
</feature>
<dbReference type="Proteomes" id="UP001284601">
    <property type="component" value="Unassembled WGS sequence"/>
</dbReference>
<protein>
    <submittedName>
        <fullName evidence="3">Zf-TFIIB domain-containing protein</fullName>
    </submittedName>
</protein>
<keyword evidence="4" id="KW-1185">Reference proteome</keyword>
<evidence type="ECO:0000313" key="4">
    <source>
        <dbReference type="Proteomes" id="UP001284601"/>
    </source>
</evidence>
<feature type="domain" description="Transcription factor zinc-finger" evidence="2">
    <location>
        <begin position="16"/>
        <end position="54"/>
    </location>
</feature>
<feature type="compositionally biased region" description="Low complexity" evidence="1">
    <location>
        <begin position="79"/>
        <end position="92"/>
    </location>
</feature>
<evidence type="ECO:0000256" key="1">
    <source>
        <dbReference type="SAM" id="MobiDB-lite"/>
    </source>
</evidence>
<reference evidence="3 4" key="2">
    <citation type="submission" date="2023-10" db="EMBL/GenBank/DDBJ databases">
        <authorList>
            <person name="Han X.F."/>
        </authorList>
    </citation>
    <scope>NUCLEOTIDE SEQUENCE [LARGE SCALE GENOMIC DNA]</scope>
    <source>
        <strain evidence="3 4">KCTC 39840</strain>
    </source>
</reference>